<evidence type="ECO:0000256" key="2">
    <source>
        <dbReference type="ARBA" id="ARBA00023002"/>
    </source>
</evidence>
<dbReference type="GO" id="GO:0010181">
    <property type="term" value="F:FMN binding"/>
    <property type="evidence" value="ECO:0007669"/>
    <property type="project" value="InterPro"/>
</dbReference>
<evidence type="ECO:0000256" key="1">
    <source>
        <dbReference type="ARBA" id="ARBA00022630"/>
    </source>
</evidence>
<dbReference type="EMBL" id="CACRSX010000006">
    <property type="protein sequence ID" value="VYS74735.1"/>
    <property type="molecule type" value="Genomic_DNA"/>
</dbReference>
<sequence>MKRKFSHLCSPITVGRVTFKNRMFSAPMGGTDITNDGCIGPKSTAFYELRGKGVAGAVTVSECMVHPKTDGSHAYHLDTTILNSLASATYTADAIRRHGAIASLELSHSGMYAGTYMTDESKQKSMHQWGSDDTVRPDGVKVKA</sequence>
<dbReference type="InterPro" id="IPR051799">
    <property type="entry name" value="NADH_flavin_oxidoreductase"/>
</dbReference>
<keyword evidence="1" id="KW-0285">Flavoprotein</keyword>
<accession>A0A6N2R3Z9</accession>
<keyword evidence="2 5" id="KW-0560">Oxidoreductase</keyword>
<dbReference type="InterPro" id="IPR013785">
    <property type="entry name" value="Aldolase_TIM"/>
</dbReference>
<protein>
    <submittedName>
        <fullName evidence="5">NADPH dehydrogenase</fullName>
        <ecNumber evidence="5">1.6.99.1</ecNumber>
    </submittedName>
</protein>
<feature type="compositionally biased region" description="Basic and acidic residues" evidence="3">
    <location>
        <begin position="133"/>
        <end position="144"/>
    </location>
</feature>
<dbReference type="Pfam" id="PF00724">
    <property type="entry name" value="Oxidored_FMN"/>
    <property type="match status" value="1"/>
</dbReference>
<dbReference type="EC" id="1.6.99.1" evidence="5"/>
<dbReference type="SUPFAM" id="SSF51395">
    <property type="entry name" value="FMN-linked oxidoreductases"/>
    <property type="match status" value="1"/>
</dbReference>
<dbReference type="GO" id="GO:0003959">
    <property type="term" value="F:NADPH dehydrogenase activity"/>
    <property type="evidence" value="ECO:0007669"/>
    <property type="project" value="UniProtKB-EC"/>
</dbReference>
<dbReference type="PANTHER" id="PTHR43656:SF2">
    <property type="entry name" value="BINDING OXIDOREDUCTASE, PUTATIVE (AFU_ORTHOLOGUE AFUA_2G08260)-RELATED"/>
    <property type="match status" value="1"/>
</dbReference>
<evidence type="ECO:0000313" key="5">
    <source>
        <dbReference type="EMBL" id="VYS74735.1"/>
    </source>
</evidence>
<evidence type="ECO:0000259" key="4">
    <source>
        <dbReference type="Pfam" id="PF00724"/>
    </source>
</evidence>
<feature type="domain" description="NADH:flavin oxidoreductase/NADH oxidase N-terminal" evidence="4">
    <location>
        <begin position="8"/>
        <end position="116"/>
    </location>
</feature>
<dbReference type="AlphaFoldDB" id="A0A6N2R3Z9"/>
<dbReference type="PANTHER" id="PTHR43656">
    <property type="entry name" value="BINDING OXIDOREDUCTASE, PUTATIVE (AFU_ORTHOLOGUE AFUA_2G08260)-RELATED"/>
    <property type="match status" value="1"/>
</dbReference>
<dbReference type="InterPro" id="IPR001155">
    <property type="entry name" value="OxRdtase_FMN_N"/>
</dbReference>
<reference evidence="5" key="1">
    <citation type="submission" date="2019-11" db="EMBL/GenBank/DDBJ databases">
        <authorList>
            <person name="Feng L."/>
        </authorList>
    </citation>
    <scope>NUCLEOTIDE SEQUENCE</scope>
    <source>
        <strain evidence="5">AhadrusLFYP4</strain>
    </source>
</reference>
<dbReference type="Gene3D" id="3.20.20.70">
    <property type="entry name" value="Aldolase class I"/>
    <property type="match status" value="1"/>
</dbReference>
<dbReference type="RefSeq" id="WP_330635565.1">
    <property type="nucleotide sequence ID" value="NZ_CACRSX010000006.1"/>
</dbReference>
<feature type="region of interest" description="Disordered" evidence="3">
    <location>
        <begin position="123"/>
        <end position="144"/>
    </location>
</feature>
<gene>
    <name evidence="5" type="primary">namA</name>
    <name evidence="5" type="ORF">AHLFYP4_00220</name>
</gene>
<organism evidence="5">
    <name type="scientific">Anaerostipes hadrus</name>
    <dbReference type="NCBI Taxonomy" id="649756"/>
    <lineage>
        <taxon>Bacteria</taxon>
        <taxon>Bacillati</taxon>
        <taxon>Bacillota</taxon>
        <taxon>Clostridia</taxon>
        <taxon>Lachnospirales</taxon>
        <taxon>Lachnospiraceae</taxon>
        <taxon>Anaerostipes</taxon>
    </lineage>
</organism>
<proteinExistence type="predicted"/>
<evidence type="ECO:0000256" key="3">
    <source>
        <dbReference type="SAM" id="MobiDB-lite"/>
    </source>
</evidence>
<name>A0A6N2R3Z9_ANAHA</name>